<reference evidence="1 2" key="1">
    <citation type="journal article" date="2005" name="Nature">
        <title>The genome of the social amoeba Dictyostelium discoideum.</title>
        <authorList>
            <consortium name="The Dictyostelium discoideum Sequencing Consortium"/>
            <person name="Eichinger L."/>
            <person name="Pachebat J.A."/>
            <person name="Glockner G."/>
            <person name="Rajandream M.A."/>
            <person name="Sucgang R."/>
            <person name="Berriman M."/>
            <person name="Song J."/>
            <person name="Olsen R."/>
            <person name="Szafranski K."/>
            <person name="Xu Q."/>
            <person name="Tunggal B."/>
            <person name="Kummerfeld S."/>
            <person name="Madera M."/>
            <person name="Konfortov B.A."/>
            <person name="Rivero F."/>
            <person name="Bankier A.T."/>
            <person name="Lehmann R."/>
            <person name="Hamlin N."/>
            <person name="Davies R."/>
            <person name="Gaudet P."/>
            <person name="Fey P."/>
            <person name="Pilcher K."/>
            <person name="Chen G."/>
            <person name="Saunders D."/>
            <person name="Sodergren E."/>
            <person name="Davis P."/>
            <person name="Kerhornou A."/>
            <person name="Nie X."/>
            <person name="Hall N."/>
            <person name="Anjard C."/>
            <person name="Hemphill L."/>
            <person name="Bason N."/>
            <person name="Farbrother P."/>
            <person name="Desany B."/>
            <person name="Just E."/>
            <person name="Morio T."/>
            <person name="Rost R."/>
            <person name="Churcher C."/>
            <person name="Cooper J."/>
            <person name="Haydock S."/>
            <person name="van Driessche N."/>
            <person name="Cronin A."/>
            <person name="Goodhead I."/>
            <person name="Muzny D."/>
            <person name="Mourier T."/>
            <person name="Pain A."/>
            <person name="Lu M."/>
            <person name="Harper D."/>
            <person name="Lindsay R."/>
            <person name="Hauser H."/>
            <person name="James K."/>
            <person name="Quiles M."/>
            <person name="Madan Babu M."/>
            <person name="Saito T."/>
            <person name="Buchrieser C."/>
            <person name="Wardroper A."/>
            <person name="Felder M."/>
            <person name="Thangavelu M."/>
            <person name="Johnson D."/>
            <person name="Knights A."/>
            <person name="Loulseged H."/>
            <person name="Mungall K."/>
            <person name="Oliver K."/>
            <person name="Price C."/>
            <person name="Quail M.A."/>
            <person name="Urushihara H."/>
            <person name="Hernandez J."/>
            <person name="Rabbinowitsch E."/>
            <person name="Steffen D."/>
            <person name="Sanders M."/>
            <person name="Ma J."/>
            <person name="Kohara Y."/>
            <person name="Sharp S."/>
            <person name="Simmonds M."/>
            <person name="Spiegler S."/>
            <person name="Tivey A."/>
            <person name="Sugano S."/>
            <person name="White B."/>
            <person name="Walker D."/>
            <person name="Woodward J."/>
            <person name="Winckler T."/>
            <person name="Tanaka Y."/>
            <person name="Shaulsky G."/>
            <person name="Schleicher M."/>
            <person name="Weinstock G."/>
            <person name="Rosenthal A."/>
            <person name="Cox E.C."/>
            <person name="Chisholm R.L."/>
            <person name="Gibbs R."/>
            <person name="Loomis W.F."/>
            <person name="Platzer M."/>
            <person name="Kay R.R."/>
            <person name="Williams J."/>
            <person name="Dear P.H."/>
            <person name="Noegel A.A."/>
            <person name="Barrell B."/>
            <person name="Kuspa A."/>
        </authorList>
    </citation>
    <scope>NUCLEOTIDE SEQUENCE [LARGE SCALE GENOMIC DNA]</scope>
    <source>
        <strain evidence="1 2">AX4</strain>
    </source>
</reference>
<dbReference type="InParanoid" id="Q54EZ3"/>
<evidence type="ECO:0000313" key="1">
    <source>
        <dbReference type="EMBL" id="EAL61836.1"/>
    </source>
</evidence>
<sequence>MEAKIIPDHLPPSESLFGVKTRKGRENRSILYYILFFTKSNVSNDDFLLLEEMFQITFLLYQDSFDEDDLDKINYLVKNKYTLYVYLKSILYNNTY</sequence>
<dbReference type="PhylomeDB" id="Q54EZ3"/>
<protein>
    <submittedName>
        <fullName evidence="1">Uncharacterized protein</fullName>
    </submittedName>
</protein>
<accession>Q54EZ3</accession>
<dbReference type="PaxDb" id="44689-DDB0215434"/>
<dbReference type="HOGENOM" id="CLU_2364051_0_0_1"/>
<dbReference type="dictyBase" id="DDB_G0291219"/>
<evidence type="ECO:0000313" key="2">
    <source>
        <dbReference type="Proteomes" id="UP000002195"/>
    </source>
</evidence>
<name>Q54EZ3_DICDI</name>
<dbReference type="GeneID" id="8628045"/>
<dbReference type="RefSeq" id="XP_635340.1">
    <property type="nucleotide sequence ID" value="XM_630248.1"/>
</dbReference>
<gene>
    <name evidence="1" type="ORF">DDB_G0291219</name>
</gene>
<dbReference type="KEGG" id="ddi:DDB_G0291219"/>
<organism evidence="1 2">
    <name type="scientific">Dictyostelium discoideum</name>
    <name type="common">Social amoeba</name>
    <dbReference type="NCBI Taxonomy" id="44689"/>
    <lineage>
        <taxon>Eukaryota</taxon>
        <taxon>Amoebozoa</taxon>
        <taxon>Evosea</taxon>
        <taxon>Eumycetozoa</taxon>
        <taxon>Dictyostelia</taxon>
        <taxon>Dictyosteliales</taxon>
        <taxon>Dictyosteliaceae</taxon>
        <taxon>Dictyostelium</taxon>
    </lineage>
</organism>
<keyword evidence="2" id="KW-1185">Reference proteome</keyword>
<dbReference type="EMBL" id="AAFI02000176">
    <property type="protein sequence ID" value="EAL61836.1"/>
    <property type="molecule type" value="Genomic_DNA"/>
</dbReference>
<comment type="caution">
    <text evidence="1">The sequence shown here is derived from an EMBL/GenBank/DDBJ whole genome shotgun (WGS) entry which is preliminary data.</text>
</comment>
<proteinExistence type="predicted"/>
<dbReference type="Proteomes" id="UP000002195">
    <property type="component" value="Unassembled WGS sequence"/>
</dbReference>
<dbReference type="AlphaFoldDB" id="Q54EZ3"/>
<dbReference type="VEuPathDB" id="AmoebaDB:DDB_G0291219"/>